<keyword evidence="2" id="KW-1185">Reference proteome</keyword>
<sequence>MRANGRVWRRLDRCLVNFKFVDRFASIQINVLEKTPSDHSPLLIQCTKNLPSGPKSFKFQNIWLSHPNFMDTVNKSWHAKSFGGGMHGLFCNLKNLKQDLQEWNKNVFGNLFDDIKLFEKKVQQAEMDFEADPSEINREQWFHFKALLKSKYKLERIFWKQKSHIQWLKEGDSNSHFFPSFARVRHKKQQITSIYNQDGHLVSSLPEIGEAAVDYFSSLYSVEPQIHPEDILHFIPTIVDNEDNQRLMQMHMEDEIKDAVWDLNQNGASGPDGFNGKFYKK</sequence>
<dbReference type="AlphaFoldDB" id="A0A9P0Z466"/>
<gene>
    <name evidence="1" type="ORF">CEURO_LOCUS9499</name>
</gene>
<reference evidence="1" key="1">
    <citation type="submission" date="2022-07" db="EMBL/GenBank/DDBJ databases">
        <authorList>
            <person name="Macas J."/>
            <person name="Novak P."/>
            <person name="Neumann P."/>
        </authorList>
    </citation>
    <scope>NUCLEOTIDE SEQUENCE</scope>
</reference>
<organism evidence="1 2">
    <name type="scientific">Cuscuta europaea</name>
    <name type="common">European dodder</name>
    <dbReference type="NCBI Taxonomy" id="41803"/>
    <lineage>
        <taxon>Eukaryota</taxon>
        <taxon>Viridiplantae</taxon>
        <taxon>Streptophyta</taxon>
        <taxon>Embryophyta</taxon>
        <taxon>Tracheophyta</taxon>
        <taxon>Spermatophyta</taxon>
        <taxon>Magnoliopsida</taxon>
        <taxon>eudicotyledons</taxon>
        <taxon>Gunneridae</taxon>
        <taxon>Pentapetalae</taxon>
        <taxon>asterids</taxon>
        <taxon>lamiids</taxon>
        <taxon>Solanales</taxon>
        <taxon>Convolvulaceae</taxon>
        <taxon>Cuscuteae</taxon>
        <taxon>Cuscuta</taxon>
        <taxon>Cuscuta subgen. Cuscuta</taxon>
    </lineage>
</organism>
<dbReference type="Proteomes" id="UP001152484">
    <property type="component" value="Unassembled WGS sequence"/>
</dbReference>
<evidence type="ECO:0000313" key="1">
    <source>
        <dbReference type="EMBL" id="CAH9086162.1"/>
    </source>
</evidence>
<protein>
    <submittedName>
        <fullName evidence="1">Uncharacterized protein</fullName>
    </submittedName>
</protein>
<evidence type="ECO:0000313" key="2">
    <source>
        <dbReference type="Proteomes" id="UP001152484"/>
    </source>
</evidence>
<dbReference type="PANTHER" id="PTHR33710:SF13">
    <property type="entry name" value="ENDONUCLEASE_EXONUCLEASE_PHOSPHATASE FAMILY PROTEIN"/>
    <property type="match status" value="1"/>
</dbReference>
<dbReference type="PANTHER" id="PTHR33710">
    <property type="entry name" value="BNAC02G09200D PROTEIN"/>
    <property type="match status" value="1"/>
</dbReference>
<proteinExistence type="predicted"/>
<comment type="caution">
    <text evidence="1">The sequence shown here is derived from an EMBL/GenBank/DDBJ whole genome shotgun (WGS) entry which is preliminary data.</text>
</comment>
<accession>A0A9P0Z466</accession>
<dbReference type="OrthoDB" id="1748430at2759"/>
<dbReference type="EMBL" id="CAMAPE010000019">
    <property type="protein sequence ID" value="CAH9086162.1"/>
    <property type="molecule type" value="Genomic_DNA"/>
</dbReference>
<name>A0A9P0Z466_CUSEU</name>